<feature type="non-terminal residue" evidence="1">
    <location>
        <position position="1"/>
    </location>
</feature>
<name>A0ABN9QKQ9_9DINO</name>
<proteinExistence type="predicted"/>
<evidence type="ECO:0000313" key="2">
    <source>
        <dbReference type="Proteomes" id="UP001189429"/>
    </source>
</evidence>
<protein>
    <submittedName>
        <fullName evidence="1">Uncharacterized protein</fullName>
    </submittedName>
</protein>
<organism evidence="1 2">
    <name type="scientific">Prorocentrum cordatum</name>
    <dbReference type="NCBI Taxonomy" id="2364126"/>
    <lineage>
        <taxon>Eukaryota</taxon>
        <taxon>Sar</taxon>
        <taxon>Alveolata</taxon>
        <taxon>Dinophyceae</taxon>
        <taxon>Prorocentrales</taxon>
        <taxon>Prorocentraceae</taxon>
        <taxon>Prorocentrum</taxon>
    </lineage>
</organism>
<comment type="caution">
    <text evidence="1">The sequence shown here is derived from an EMBL/GenBank/DDBJ whole genome shotgun (WGS) entry which is preliminary data.</text>
</comment>
<dbReference type="Proteomes" id="UP001189429">
    <property type="component" value="Unassembled WGS sequence"/>
</dbReference>
<feature type="non-terminal residue" evidence="1">
    <location>
        <position position="54"/>
    </location>
</feature>
<gene>
    <name evidence="1" type="ORF">PCOR1329_LOCUS12808</name>
</gene>
<sequence length="54" mass="6111">VSLRSTGLPMADVGEVLPVVTADRDPFAMHHEYMEFTFAHRNETNMQDEDPHPA</sequence>
<reference evidence="1" key="1">
    <citation type="submission" date="2023-10" db="EMBL/GenBank/DDBJ databases">
        <authorList>
            <person name="Chen Y."/>
            <person name="Shah S."/>
            <person name="Dougan E. K."/>
            <person name="Thang M."/>
            <person name="Chan C."/>
        </authorList>
    </citation>
    <scope>NUCLEOTIDE SEQUENCE [LARGE SCALE GENOMIC DNA]</scope>
</reference>
<accession>A0ABN9QKQ9</accession>
<dbReference type="EMBL" id="CAUYUJ010003761">
    <property type="protein sequence ID" value="CAK0806662.1"/>
    <property type="molecule type" value="Genomic_DNA"/>
</dbReference>
<keyword evidence="2" id="KW-1185">Reference proteome</keyword>
<evidence type="ECO:0000313" key="1">
    <source>
        <dbReference type="EMBL" id="CAK0806662.1"/>
    </source>
</evidence>